<sequence length="272" mass="31221">MVVLLEILLRCCGGIKSIYILLREKKGVSPQARKEEIFKRSVFRQLREEDPKVFDKVHVVAGDLSLTDMDMSQEDLKRVVEEVTIVFHCATSISFFKPLQYLLLHNAGGVNNIISLCKKLKRCEVLVYTSTAYSNCNRELKIEDKVYRLPYEAQRFIDAVGNGKEELLQQIASECQPRWPNHYSFSKCIAENLPIKKASEIQTAIIQPSPIGPIWKGALPGYVEENSRLAQLLIASSVAFRCELFVPLILRVQDRRTDPRRHRNQHEKYDSS</sequence>
<gene>
    <name evidence="3" type="primary">FAR1</name>
    <name evidence="3" type="ORF">CDAR_426141</name>
</gene>
<dbReference type="Proteomes" id="UP001054837">
    <property type="component" value="Unassembled WGS sequence"/>
</dbReference>
<comment type="function">
    <text evidence="1">Catalyzes the reduction of fatty acyl-CoA to fatty alcohols.</text>
</comment>
<dbReference type="Gene3D" id="3.40.50.720">
    <property type="entry name" value="NAD(P)-binding Rossmann-like Domain"/>
    <property type="match status" value="1"/>
</dbReference>
<dbReference type="PANTHER" id="PTHR11011">
    <property type="entry name" value="MALE STERILITY PROTEIN 2-RELATED"/>
    <property type="match status" value="1"/>
</dbReference>
<keyword evidence="1" id="KW-0521">NADP</keyword>
<dbReference type="InterPro" id="IPR013120">
    <property type="entry name" value="FAR_NAD-bd"/>
</dbReference>
<comment type="caution">
    <text evidence="3">The sequence shown here is derived from an EMBL/GenBank/DDBJ whole genome shotgun (WGS) entry which is preliminary data.</text>
</comment>
<keyword evidence="1" id="KW-0560">Oxidoreductase</keyword>
<accession>A0AAV4WT38</accession>
<evidence type="ECO:0000259" key="2">
    <source>
        <dbReference type="Pfam" id="PF07993"/>
    </source>
</evidence>
<dbReference type="SUPFAM" id="SSF51735">
    <property type="entry name" value="NAD(P)-binding Rossmann-fold domains"/>
    <property type="match status" value="1"/>
</dbReference>
<dbReference type="GO" id="GO:0035336">
    <property type="term" value="P:long-chain fatty-acyl-CoA metabolic process"/>
    <property type="evidence" value="ECO:0007669"/>
    <property type="project" value="TreeGrafter"/>
</dbReference>
<dbReference type="PANTHER" id="PTHR11011:SF45">
    <property type="entry name" value="FATTY ACYL-COA REDUCTASE CG8306-RELATED"/>
    <property type="match status" value="1"/>
</dbReference>
<evidence type="ECO:0000256" key="1">
    <source>
        <dbReference type="RuleBase" id="RU363097"/>
    </source>
</evidence>
<dbReference type="InterPro" id="IPR036291">
    <property type="entry name" value="NAD(P)-bd_dom_sf"/>
</dbReference>
<dbReference type="GO" id="GO:0080019">
    <property type="term" value="F:alcohol-forming very long-chain fatty acyl-CoA reductase activity"/>
    <property type="evidence" value="ECO:0007669"/>
    <property type="project" value="InterPro"/>
</dbReference>
<organism evidence="3 4">
    <name type="scientific">Caerostris darwini</name>
    <dbReference type="NCBI Taxonomy" id="1538125"/>
    <lineage>
        <taxon>Eukaryota</taxon>
        <taxon>Metazoa</taxon>
        <taxon>Ecdysozoa</taxon>
        <taxon>Arthropoda</taxon>
        <taxon>Chelicerata</taxon>
        <taxon>Arachnida</taxon>
        <taxon>Araneae</taxon>
        <taxon>Araneomorphae</taxon>
        <taxon>Entelegynae</taxon>
        <taxon>Araneoidea</taxon>
        <taxon>Araneidae</taxon>
        <taxon>Caerostris</taxon>
    </lineage>
</organism>
<keyword evidence="4" id="KW-1185">Reference proteome</keyword>
<dbReference type="EC" id="1.2.1.84" evidence="1"/>
<dbReference type="EMBL" id="BPLQ01015049">
    <property type="protein sequence ID" value="GIY85448.1"/>
    <property type="molecule type" value="Genomic_DNA"/>
</dbReference>
<evidence type="ECO:0000313" key="4">
    <source>
        <dbReference type="Proteomes" id="UP001054837"/>
    </source>
</evidence>
<keyword evidence="1" id="KW-0443">Lipid metabolism</keyword>
<comment type="catalytic activity">
    <reaction evidence="1">
        <text>a long-chain fatty acyl-CoA + 2 NADPH + 2 H(+) = a long-chain primary fatty alcohol + 2 NADP(+) + CoA</text>
        <dbReference type="Rhea" id="RHEA:52716"/>
        <dbReference type="ChEBI" id="CHEBI:15378"/>
        <dbReference type="ChEBI" id="CHEBI:57287"/>
        <dbReference type="ChEBI" id="CHEBI:57783"/>
        <dbReference type="ChEBI" id="CHEBI:58349"/>
        <dbReference type="ChEBI" id="CHEBI:77396"/>
        <dbReference type="ChEBI" id="CHEBI:83139"/>
        <dbReference type="EC" id="1.2.1.84"/>
    </reaction>
</comment>
<dbReference type="GO" id="GO:0005777">
    <property type="term" value="C:peroxisome"/>
    <property type="evidence" value="ECO:0007669"/>
    <property type="project" value="TreeGrafter"/>
</dbReference>
<keyword evidence="1" id="KW-0444">Lipid biosynthesis</keyword>
<feature type="domain" description="Thioester reductase (TE)" evidence="2">
    <location>
        <begin position="3"/>
        <end position="235"/>
    </location>
</feature>
<proteinExistence type="inferred from homology"/>
<dbReference type="Pfam" id="PF07993">
    <property type="entry name" value="NAD_binding_4"/>
    <property type="match status" value="1"/>
</dbReference>
<dbReference type="GO" id="GO:0102965">
    <property type="term" value="F:alcohol-forming long-chain fatty acyl-CoA reductase activity"/>
    <property type="evidence" value="ECO:0007669"/>
    <property type="project" value="UniProtKB-EC"/>
</dbReference>
<protein>
    <recommendedName>
        <fullName evidence="1">Fatty acyl-CoA reductase</fullName>
        <ecNumber evidence="1">1.2.1.84</ecNumber>
    </recommendedName>
</protein>
<dbReference type="InterPro" id="IPR026055">
    <property type="entry name" value="FAR"/>
</dbReference>
<reference evidence="3 4" key="1">
    <citation type="submission" date="2021-06" db="EMBL/GenBank/DDBJ databases">
        <title>Caerostris darwini draft genome.</title>
        <authorList>
            <person name="Kono N."/>
            <person name="Arakawa K."/>
        </authorList>
    </citation>
    <scope>NUCLEOTIDE SEQUENCE [LARGE SCALE GENOMIC DNA]</scope>
</reference>
<comment type="similarity">
    <text evidence="1">Belongs to the fatty acyl-CoA reductase family.</text>
</comment>
<name>A0AAV4WT38_9ARAC</name>
<dbReference type="AlphaFoldDB" id="A0AAV4WT38"/>
<evidence type="ECO:0000313" key="3">
    <source>
        <dbReference type="EMBL" id="GIY85448.1"/>
    </source>
</evidence>